<keyword evidence="3" id="KW-0238">DNA-binding</keyword>
<feature type="domain" description="Type I restriction modification DNA specificity" evidence="4">
    <location>
        <begin position="7"/>
        <end position="180"/>
    </location>
</feature>
<keyword evidence="2" id="KW-0680">Restriction system</keyword>
<dbReference type="Proteomes" id="UP000077013">
    <property type="component" value="Unassembled WGS sequence"/>
</dbReference>
<dbReference type="InterPro" id="IPR000055">
    <property type="entry name" value="Restrct_endonuc_typeI_TRD"/>
</dbReference>
<dbReference type="Gene3D" id="3.90.220.20">
    <property type="entry name" value="DNA methylase specificity domains"/>
    <property type="match status" value="2"/>
</dbReference>
<evidence type="ECO:0000256" key="3">
    <source>
        <dbReference type="ARBA" id="ARBA00023125"/>
    </source>
</evidence>
<comment type="caution">
    <text evidence="5">The sequence shown here is derived from an EMBL/GenBank/DDBJ whole genome shotgun (WGS) entry which is preliminary data.</text>
</comment>
<dbReference type="Pfam" id="PF01420">
    <property type="entry name" value="Methylase_S"/>
    <property type="match status" value="2"/>
</dbReference>
<organism evidence="5 6">
    <name type="scientific">Cochleicola gelatinilyticus</name>
    <dbReference type="NCBI Taxonomy" id="1763537"/>
    <lineage>
        <taxon>Bacteria</taxon>
        <taxon>Pseudomonadati</taxon>
        <taxon>Bacteroidota</taxon>
        <taxon>Flavobacteriia</taxon>
        <taxon>Flavobacteriales</taxon>
        <taxon>Flavobacteriaceae</taxon>
        <taxon>Cochleicola</taxon>
    </lineage>
</organism>
<dbReference type="GO" id="GO:0009307">
    <property type="term" value="P:DNA restriction-modification system"/>
    <property type="evidence" value="ECO:0007669"/>
    <property type="project" value="UniProtKB-KW"/>
</dbReference>
<accession>A0A167KFV7</accession>
<evidence type="ECO:0000259" key="4">
    <source>
        <dbReference type="Pfam" id="PF01420"/>
    </source>
</evidence>
<feature type="domain" description="Type I restriction modification DNA specificity" evidence="4">
    <location>
        <begin position="224"/>
        <end position="388"/>
    </location>
</feature>
<evidence type="ECO:0000313" key="5">
    <source>
        <dbReference type="EMBL" id="OAB81848.1"/>
    </source>
</evidence>
<dbReference type="CDD" id="cd17296">
    <property type="entry name" value="RMtype1_S_MmaC5ORF1169P_TRD1-CR1_like"/>
    <property type="match status" value="1"/>
</dbReference>
<dbReference type="OrthoDB" id="9816225at2"/>
<dbReference type="SUPFAM" id="SSF116734">
    <property type="entry name" value="DNA methylase specificity domain"/>
    <property type="match status" value="2"/>
</dbReference>
<comment type="similarity">
    <text evidence="1">Belongs to the type-I restriction system S methylase family.</text>
</comment>
<evidence type="ECO:0000313" key="6">
    <source>
        <dbReference type="Proteomes" id="UP000077013"/>
    </source>
</evidence>
<dbReference type="PANTHER" id="PTHR43140:SF1">
    <property type="entry name" value="TYPE I RESTRICTION ENZYME ECOKI SPECIFICITY SUBUNIT"/>
    <property type="match status" value="1"/>
</dbReference>
<sequence length="470" mass="52563">MGEDTLPKGWVETELENLTSIKSGGTPSRSNKSYWQGSIPWIKISDIKSLYVDEATEFITEEGLNNSAARIFPKGTILFTIFATIGRIGILNIEATTNQAIAGLSPTTLINKMYLIYSLQKLADEIMGHGKGVAQKNINQTILKATKIPLPPRSEQDRIVAKVDALIAQVTVMQESLKRIPHLLKDFSQQVLTQAVTGKLTEEWREGKELGEWNYEVATQCCKKVQSGGTPRGGNFSNKGIPFFKVYNIVNQKISFDYKPQFVTEEIQNSQCKKSICFSGDVLMNIVGPPLNKVAIIPKRFKECNINQAITVFRPKDYLSNKFLYYFLREGSPVNMLVNETRGVVGQVNISLTQCREFVIPIPSEVEQQEIVRQVESLFSKADAIEQQYLSLKQKIDTLPQAILHKAFKGELVEQLASDGDARELLSEIEMLKSKSKTKKKPKTKSKKYAAGGDVVLGRVADGDLSYKKR</sequence>
<evidence type="ECO:0000256" key="1">
    <source>
        <dbReference type="ARBA" id="ARBA00010923"/>
    </source>
</evidence>
<dbReference type="InterPro" id="IPR044946">
    <property type="entry name" value="Restrct_endonuc_typeI_TRD_sf"/>
</dbReference>
<dbReference type="RefSeq" id="WP_068588249.1">
    <property type="nucleotide sequence ID" value="NZ_LRXL01000001.1"/>
</dbReference>
<dbReference type="CDD" id="cd17256">
    <property type="entry name" value="RMtype1_S_EcoJA65PI-TRD1-CR1_like"/>
    <property type="match status" value="1"/>
</dbReference>
<protein>
    <recommendedName>
        <fullName evidence="4">Type I restriction modification DNA specificity domain-containing protein</fullName>
    </recommendedName>
</protein>
<dbReference type="EMBL" id="LRXL01000001">
    <property type="protein sequence ID" value="OAB81848.1"/>
    <property type="molecule type" value="Genomic_DNA"/>
</dbReference>
<dbReference type="AlphaFoldDB" id="A0A167KFV7"/>
<gene>
    <name evidence="5" type="ORF">ULVI_00495</name>
</gene>
<dbReference type="GO" id="GO:0003677">
    <property type="term" value="F:DNA binding"/>
    <property type="evidence" value="ECO:0007669"/>
    <property type="project" value="UniProtKB-KW"/>
</dbReference>
<proteinExistence type="inferred from homology"/>
<evidence type="ECO:0000256" key="2">
    <source>
        <dbReference type="ARBA" id="ARBA00022747"/>
    </source>
</evidence>
<dbReference type="InterPro" id="IPR051212">
    <property type="entry name" value="Type-I_RE_S_subunit"/>
</dbReference>
<keyword evidence="6" id="KW-1185">Reference proteome</keyword>
<dbReference type="STRING" id="1763537.ULVI_00495"/>
<reference evidence="5 6" key="1">
    <citation type="submission" date="2016-02" db="EMBL/GenBank/DDBJ databases">
        <title>Ulvibacter sp. LPB0005, isolated from Thais luteostoma.</title>
        <authorList>
            <person name="Shin S.-K."/>
            <person name="Yi H."/>
        </authorList>
    </citation>
    <scope>NUCLEOTIDE SEQUENCE [LARGE SCALE GENOMIC DNA]</scope>
    <source>
        <strain evidence="5 6">LPB0005</strain>
    </source>
</reference>
<name>A0A167KFV7_9FLAO</name>
<dbReference type="PANTHER" id="PTHR43140">
    <property type="entry name" value="TYPE-1 RESTRICTION ENZYME ECOKI SPECIFICITY PROTEIN"/>
    <property type="match status" value="1"/>
</dbReference>